<sequence length="140" mass="14227">MRAFHGGLGHLIGPGAALAFAIALLASGLASSSVGTYAGQVIMAGFLRRRVPILARRLATMAPAFLILATGVEPTHALILSQVALSFGIPFALIPLVVLTSRRTLMGDLVNGRATIAVGAAVAALISGLNVFLLAQTLTG</sequence>
<dbReference type="EMBL" id="BAAABM010000007">
    <property type="protein sequence ID" value="GAA0324424.1"/>
    <property type="molecule type" value="Genomic_DNA"/>
</dbReference>
<dbReference type="InterPro" id="IPR001046">
    <property type="entry name" value="NRAMP_fam"/>
</dbReference>
<organism evidence="7 8">
    <name type="scientific">Actinoallomurus spadix</name>
    <dbReference type="NCBI Taxonomy" id="79912"/>
    <lineage>
        <taxon>Bacteria</taxon>
        <taxon>Bacillati</taxon>
        <taxon>Actinomycetota</taxon>
        <taxon>Actinomycetes</taxon>
        <taxon>Streptosporangiales</taxon>
        <taxon>Thermomonosporaceae</taxon>
        <taxon>Actinoallomurus</taxon>
    </lineage>
</organism>
<comment type="caution">
    <text evidence="7">The sequence shown here is derived from an EMBL/GenBank/DDBJ whole genome shotgun (WGS) entry which is preliminary data.</text>
</comment>
<evidence type="ECO:0000256" key="3">
    <source>
        <dbReference type="ARBA" id="ARBA00022692"/>
    </source>
</evidence>
<reference evidence="8" key="1">
    <citation type="journal article" date="2019" name="Int. J. Syst. Evol. Microbiol.">
        <title>The Global Catalogue of Microorganisms (GCM) 10K type strain sequencing project: providing services to taxonomists for standard genome sequencing and annotation.</title>
        <authorList>
            <consortium name="The Broad Institute Genomics Platform"/>
            <consortium name="The Broad Institute Genome Sequencing Center for Infectious Disease"/>
            <person name="Wu L."/>
            <person name="Ma J."/>
        </authorList>
    </citation>
    <scope>NUCLEOTIDE SEQUENCE [LARGE SCALE GENOMIC DNA]</scope>
    <source>
        <strain evidence="8">JCM 3146</strain>
    </source>
</reference>
<keyword evidence="5 6" id="KW-0472">Membrane</keyword>
<accession>A0ABP3FTA7</accession>
<evidence type="ECO:0000256" key="6">
    <source>
        <dbReference type="SAM" id="Phobius"/>
    </source>
</evidence>
<keyword evidence="4 6" id="KW-1133">Transmembrane helix</keyword>
<dbReference type="NCBIfam" id="NF037982">
    <property type="entry name" value="Nramp_1"/>
    <property type="match status" value="1"/>
</dbReference>
<evidence type="ECO:0000313" key="8">
    <source>
        <dbReference type="Proteomes" id="UP001501822"/>
    </source>
</evidence>
<feature type="transmembrane region" description="Helical" evidence="6">
    <location>
        <begin position="78"/>
        <end position="100"/>
    </location>
</feature>
<dbReference type="PANTHER" id="PTHR11706">
    <property type="entry name" value="SOLUTE CARRIER PROTEIN FAMILY 11 MEMBER"/>
    <property type="match status" value="1"/>
</dbReference>
<feature type="transmembrane region" description="Helical" evidence="6">
    <location>
        <begin position="12"/>
        <end position="34"/>
    </location>
</feature>
<gene>
    <name evidence="7" type="ORF">GCM10010151_12850</name>
</gene>
<keyword evidence="3 6" id="KW-0812">Transmembrane</keyword>
<comment type="subcellular location">
    <subcellularLocation>
        <location evidence="1">Membrane</location>
        <topology evidence="1">Multi-pass membrane protein</topology>
    </subcellularLocation>
</comment>
<evidence type="ECO:0000313" key="7">
    <source>
        <dbReference type="EMBL" id="GAA0324424.1"/>
    </source>
</evidence>
<feature type="transmembrane region" description="Helical" evidence="6">
    <location>
        <begin position="54"/>
        <end position="72"/>
    </location>
</feature>
<evidence type="ECO:0000256" key="2">
    <source>
        <dbReference type="ARBA" id="ARBA00022448"/>
    </source>
</evidence>
<keyword evidence="2" id="KW-0813">Transport</keyword>
<evidence type="ECO:0000256" key="4">
    <source>
        <dbReference type="ARBA" id="ARBA00022989"/>
    </source>
</evidence>
<name>A0ABP3FTA7_9ACTN</name>
<feature type="transmembrane region" description="Helical" evidence="6">
    <location>
        <begin position="112"/>
        <end position="135"/>
    </location>
</feature>
<dbReference type="Proteomes" id="UP001501822">
    <property type="component" value="Unassembled WGS sequence"/>
</dbReference>
<evidence type="ECO:0000256" key="5">
    <source>
        <dbReference type="ARBA" id="ARBA00023136"/>
    </source>
</evidence>
<dbReference type="PANTHER" id="PTHR11706:SF33">
    <property type="entry name" value="NATURAL RESISTANCE-ASSOCIATED MACROPHAGE PROTEIN 2"/>
    <property type="match status" value="1"/>
</dbReference>
<keyword evidence="8" id="KW-1185">Reference proteome</keyword>
<proteinExistence type="predicted"/>
<protein>
    <recommendedName>
        <fullName evidence="9">Manganese transport protein MntH</fullName>
    </recommendedName>
</protein>
<dbReference type="Pfam" id="PF01566">
    <property type="entry name" value="Nramp"/>
    <property type="match status" value="1"/>
</dbReference>
<evidence type="ECO:0008006" key="9">
    <source>
        <dbReference type="Google" id="ProtNLM"/>
    </source>
</evidence>
<evidence type="ECO:0000256" key="1">
    <source>
        <dbReference type="ARBA" id="ARBA00004141"/>
    </source>
</evidence>